<name>A0AAU7MWH1_9FLAO</name>
<sequence>MYKHVGALLAKAYFCCYVLRTSTLKEMYSNDPLNQIIALTYLSRENQVWSN</sequence>
<protein>
    <submittedName>
        <fullName evidence="1">Uncharacterized protein</fullName>
    </submittedName>
</protein>
<dbReference type="EMBL" id="CP157804">
    <property type="protein sequence ID" value="XBQ22811.1"/>
    <property type="molecule type" value="Genomic_DNA"/>
</dbReference>
<accession>A0AAU7MWH1</accession>
<evidence type="ECO:0000313" key="1">
    <source>
        <dbReference type="EMBL" id="XBQ22811.1"/>
    </source>
</evidence>
<organism evidence="1">
    <name type="scientific">Flagellimonas sp. MMG031</name>
    <dbReference type="NCBI Taxonomy" id="3158549"/>
    <lineage>
        <taxon>Bacteria</taxon>
        <taxon>Pseudomonadati</taxon>
        <taxon>Bacteroidota</taxon>
        <taxon>Flavobacteriia</taxon>
        <taxon>Flavobacteriales</taxon>
        <taxon>Flavobacteriaceae</taxon>
        <taxon>Flagellimonas</taxon>
    </lineage>
</organism>
<reference evidence="1" key="1">
    <citation type="submission" date="2024-05" db="EMBL/GenBank/DDBJ databases">
        <title>Draft Genome Sequences of Flagellimonas sp. MMG031 and Marinobacter sp. MMG032 Isolated from the dinoflagellate Symbiodinium pilosum.</title>
        <authorList>
            <person name="Shikuma N.J."/>
            <person name="Farrell M.V."/>
        </authorList>
    </citation>
    <scope>NUCLEOTIDE SEQUENCE</scope>
    <source>
        <strain evidence="1">MMG031</strain>
    </source>
</reference>
<proteinExistence type="predicted"/>
<dbReference type="KEGG" id="fld:ABNE31_14525"/>
<dbReference type="RefSeq" id="WP_349351640.1">
    <property type="nucleotide sequence ID" value="NZ_CP157804.1"/>
</dbReference>
<gene>
    <name evidence="1" type="ORF">ABNE31_14525</name>
</gene>
<dbReference type="AlphaFoldDB" id="A0AAU7MWH1"/>